<proteinExistence type="predicted"/>
<dbReference type="OrthoDB" id="9800698at2"/>
<comment type="caution">
    <text evidence="1">The sequence shown here is derived from an EMBL/GenBank/DDBJ whole genome shotgun (WGS) entry which is preliminary data.</text>
</comment>
<dbReference type="SUPFAM" id="SSF52540">
    <property type="entry name" value="P-loop containing nucleoside triphosphate hydrolases"/>
    <property type="match status" value="1"/>
</dbReference>
<dbReference type="RefSeq" id="WP_115774600.1">
    <property type="nucleotide sequence ID" value="NZ_PIOC01000027.1"/>
</dbReference>
<dbReference type="EMBL" id="PIOC01000027">
    <property type="protein sequence ID" value="RDW16413.1"/>
    <property type="molecule type" value="Genomic_DNA"/>
</dbReference>
<sequence>MDKINNKNLIVTGIPRSGTTLTTALIDGLSNSVCLSEPAWQARLFKETSNVNELVQQIEKDFVKTRGRITNQELIDDRRHDDGLPLTNYINYDKNGKVSKSKHANQFILHVDNKDFLLGMKHNAHYTSILPHLVENNFFSVLATIRHPIPTILSWQKVNFPISKGRLPGAERFWPEIKKNSDSTDPLLVKQVKIYDLFCERYLSLADNITLLKYETILEHPTVFEDLTNKRYEKEIDITDSNKNKHYQLELVEDIRDQLERYAPHALKLYSLDDY</sequence>
<reference evidence="2" key="1">
    <citation type="submission" date="2017-11" db="EMBL/GenBank/DDBJ databases">
        <authorList>
            <person name="Zhu W."/>
        </authorList>
    </citation>
    <scope>NUCLEOTIDE SEQUENCE [LARGE SCALE GENOMIC DNA]</scope>
    <source>
        <strain evidence="2">CAU 1183</strain>
    </source>
</reference>
<dbReference type="Proteomes" id="UP000257143">
    <property type="component" value="Unassembled WGS sequence"/>
</dbReference>
<name>A0A3D8PK05_9BACI</name>
<evidence type="ECO:0000313" key="2">
    <source>
        <dbReference type="Proteomes" id="UP000257143"/>
    </source>
</evidence>
<organism evidence="1 2">
    <name type="scientific">Oceanobacillus arenosus</name>
    <dbReference type="NCBI Taxonomy" id="1229153"/>
    <lineage>
        <taxon>Bacteria</taxon>
        <taxon>Bacillati</taxon>
        <taxon>Bacillota</taxon>
        <taxon>Bacilli</taxon>
        <taxon>Bacillales</taxon>
        <taxon>Bacillaceae</taxon>
        <taxon>Oceanobacillus</taxon>
    </lineage>
</organism>
<evidence type="ECO:0008006" key="3">
    <source>
        <dbReference type="Google" id="ProtNLM"/>
    </source>
</evidence>
<evidence type="ECO:0000313" key="1">
    <source>
        <dbReference type="EMBL" id="RDW16413.1"/>
    </source>
</evidence>
<dbReference type="AlphaFoldDB" id="A0A3D8PK05"/>
<dbReference type="InterPro" id="IPR027417">
    <property type="entry name" value="P-loop_NTPase"/>
</dbReference>
<accession>A0A3D8PK05</accession>
<protein>
    <recommendedName>
        <fullName evidence="3">Sulfotransferase family protein</fullName>
    </recommendedName>
</protein>
<gene>
    <name evidence="1" type="ORF">CWR48_17385</name>
</gene>
<dbReference type="Gene3D" id="3.40.50.300">
    <property type="entry name" value="P-loop containing nucleotide triphosphate hydrolases"/>
    <property type="match status" value="1"/>
</dbReference>
<keyword evidence="2" id="KW-1185">Reference proteome</keyword>